<keyword evidence="2" id="KW-0804">Transcription</keyword>
<evidence type="ECO:0000313" key="4">
    <source>
        <dbReference type="EMBL" id="QQP50216.1"/>
    </source>
</evidence>
<proteinExistence type="predicted"/>
<feature type="domain" description="SET" evidence="3">
    <location>
        <begin position="1"/>
        <end position="62"/>
    </location>
</feature>
<dbReference type="Pfam" id="PF00856">
    <property type="entry name" value="SET"/>
    <property type="match status" value="1"/>
</dbReference>
<protein>
    <submittedName>
        <fullName evidence="4">Histone-lysine N-methyltransferase</fullName>
    </submittedName>
</protein>
<dbReference type="Gene3D" id="2.170.270.10">
    <property type="entry name" value="SET domain"/>
    <property type="match status" value="1"/>
</dbReference>
<evidence type="ECO:0000313" key="5">
    <source>
        <dbReference type="Proteomes" id="UP000595437"/>
    </source>
</evidence>
<keyword evidence="5" id="KW-1185">Reference proteome</keyword>
<sequence>MFRVDDNIVIDATLKGNAARFINHCCDPNCYSKIVDIVGKKHIIIFALRTIVPGEELTYDYKFPIEDVKLPCTCGKKNIPTEIAFTLNVSRPTVYDIKNALPDSDRKPILNCKDVKTAVEAEPTKSMAAHAKDMGVSTNTIGRMDITIWVTENNVAVVLPVPHGIHGPCLLVTEDDDAWQRKRWTAIILGVRREALLQLQGLPPLLKTVGRDGNLRRGAARKEHPCNVVPIVILLAHLKFHIGTFFREKAGAKPSSRSKELRDVEG</sequence>
<dbReference type="GO" id="GO:0045893">
    <property type="term" value="P:positive regulation of DNA-templated transcription"/>
    <property type="evidence" value="ECO:0007669"/>
    <property type="project" value="TreeGrafter"/>
</dbReference>
<dbReference type="SMART" id="SM00317">
    <property type="entry name" value="SET"/>
    <property type="match status" value="1"/>
</dbReference>
<organism evidence="4 5">
    <name type="scientific">Caligus rogercresseyi</name>
    <name type="common">Sea louse</name>
    <dbReference type="NCBI Taxonomy" id="217165"/>
    <lineage>
        <taxon>Eukaryota</taxon>
        <taxon>Metazoa</taxon>
        <taxon>Ecdysozoa</taxon>
        <taxon>Arthropoda</taxon>
        <taxon>Crustacea</taxon>
        <taxon>Multicrustacea</taxon>
        <taxon>Hexanauplia</taxon>
        <taxon>Copepoda</taxon>
        <taxon>Siphonostomatoida</taxon>
        <taxon>Caligidae</taxon>
        <taxon>Caligus</taxon>
    </lineage>
</organism>
<dbReference type="GO" id="GO:0035097">
    <property type="term" value="C:histone methyltransferase complex"/>
    <property type="evidence" value="ECO:0007669"/>
    <property type="project" value="TreeGrafter"/>
</dbReference>
<dbReference type="InterPro" id="IPR001214">
    <property type="entry name" value="SET_dom"/>
</dbReference>
<evidence type="ECO:0000256" key="2">
    <source>
        <dbReference type="ARBA" id="ARBA00023163"/>
    </source>
</evidence>
<dbReference type="PANTHER" id="PTHR45838:SF4">
    <property type="entry name" value="HISTONE-LYSINE N-METHYLTRANSFERASE TRITHORAX"/>
    <property type="match status" value="1"/>
</dbReference>
<keyword evidence="4" id="KW-0808">Transferase</keyword>
<accession>A0A7T8K9I5</accession>
<keyword evidence="4" id="KW-0489">Methyltransferase</keyword>
<dbReference type="SUPFAM" id="SSF82199">
    <property type="entry name" value="SET domain"/>
    <property type="match status" value="1"/>
</dbReference>
<dbReference type="PROSITE" id="PS50280">
    <property type="entry name" value="SET"/>
    <property type="match status" value="1"/>
</dbReference>
<evidence type="ECO:0000256" key="1">
    <source>
        <dbReference type="ARBA" id="ARBA00023015"/>
    </source>
</evidence>
<dbReference type="OrthoDB" id="308383at2759"/>
<dbReference type="InterPro" id="IPR046341">
    <property type="entry name" value="SET_dom_sf"/>
</dbReference>
<name>A0A7T8K9I5_CALRO</name>
<dbReference type="EMBL" id="CP045896">
    <property type="protein sequence ID" value="QQP50216.1"/>
    <property type="molecule type" value="Genomic_DNA"/>
</dbReference>
<dbReference type="AlphaFoldDB" id="A0A7T8K9I5"/>
<dbReference type="GO" id="GO:0032259">
    <property type="term" value="P:methylation"/>
    <property type="evidence" value="ECO:0007669"/>
    <property type="project" value="UniProtKB-KW"/>
</dbReference>
<reference evidence="5" key="1">
    <citation type="submission" date="2021-01" db="EMBL/GenBank/DDBJ databases">
        <title>Caligus Genome Assembly.</title>
        <authorList>
            <person name="Gallardo-Escarate C."/>
        </authorList>
    </citation>
    <scope>NUCLEOTIDE SEQUENCE [LARGE SCALE GENOMIC DNA]</scope>
</reference>
<dbReference type="GO" id="GO:0042800">
    <property type="term" value="F:histone H3K4 methyltransferase activity"/>
    <property type="evidence" value="ECO:0007669"/>
    <property type="project" value="TreeGrafter"/>
</dbReference>
<dbReference type="Proteomes" id="UP000595437">
    <property type="component" value="Chromosome 7"/>
</dbReference>
<evidence type="ECO:0000259" key="3">
    <source>
        <dbReference type="PROSITE" id="PS50280"/>
    </source>
</evidence>
<gene>
    <name evidence="4" type="ORF">FKW44_011143</name>
</gene>
<keyword evidence="1" id="KW-0805">Transcription regulation</keyword>
<dbReference type="PANTHER" id="PTHR45838">
    <property type="entry name" value="HISTONE-LYSINE-N-METHYLTRANSFERASE 2 KMT2 FAMILY MEMBER"/>
    <property type="match status" value="1"/>
</dbReference>